<accession>A0A0A9EV18</accession>
<dbReference type="EMBL" id="GBRH01198003">
    <property type="protein sequence ID" value="JAD99892.1"/>
    <property type="molecule type" value="Transcribed_RNA"/>
</dbReference>
<organism evidence="2">
    <name type="scientific">Arundo donax</name>
    <name type="common">Giant reed</name>
    <name type="synonym">Donax arundinaceus</name>
    <dbReference type="NCBI Taxonomy" id="35708"/>
    <lineage>
        <taxon>Eukaryota</taxon>
        <taxon>Viridiplantae</taxon>
        <taxon>Streptophyta</taxon>
        <taxon>Embryophyta</taxon>
        <taxon>Tracheophyta</taxon>
        <taxon>Spermatophyta</taxon>
        <taxon>Magnoliopsida</taxon>
        <taxon>Liliopsida</taxon>
        <taxon>Poales</taxon>
        <taxon>Poaceae</taxon>
        <taxon>PACMAD clade</taxon>
        <taxon>Arundinoideae</taxon>
        <taxon>Arundineae</taxon>
        <taxon>Arundo</taxon>
    </lineage>
</organism>
<evidence type="ECO:0000313" key="2">
    <source>
        <dbReference type="EMBL" id="JAD99892.1"/>
    </source>
</evidence>
<proteinExistence type="predicted"/>
<dbReference type="AlphaFoldDB" id="A0A0A9EV18"/>
<protein>
    <submittedName>
        <fullName evidence="2">Uncharacterized protein</fullName>
    </submittedName>
</protein>
<feature type="chain" id="PRO_5002064463" evidence="1">
    <location>
        <begin position="22"/>
        <end position="39"/>
    </location>
</feature>
<reference evidence="2" key="1">
    <citation type="submission" date="2014-09" db="EMBL/GenBank/DDBJ databases">
        <authorList>
            <person name="Magalhaes I.L.F."/>
            <person name="Oliveira U."/>
            <person name="Santos F.R."/>
            <person name="Vidigal T.H.D.A."/>
            <person name="Brescovit A.D."/>
            <person name="Santos A.J."/>
        </authorList>
    </citation>
    <scope>NUCLEOTIDE SEQUENCE</scope>
    <source>
        <tissue evidence="2">Shoot tissue taken approximately 20 cm above the soil surface</tissue>
    </source>
</reference>
<keyword evidence="1" id="KW-0732">Signal</keyword>
<evidence type="ECO:0000256" key="1">
    <source>
        <dbReference type="SAM" id="SignalP"/>
    </source>
</evidence>
<sequence length="39" mass="4550">MSSHALRYILCSLLNLLLHNACWNCSREFQINKSVLMLN</sequence>
<name>A0A0A9EV18_ARUDO</name>
<reference evidence="2" key="2">
    <citation type="journal article" date="2015" name="Data Brief">
        <title>Shoot transcriptome of the giant reed, Arundo donax.</title>
        <authorList>
            <person name="Barrero R.A."/>
            <person name="Guerrero F.D."/>
            <person name="Moolhuijzen P."/>
            <person name="Goolsby J.A."/>
            <person name="Tidwell J."/>
            <person name="Bellgard S.E."/>
            <person name="Bellgard M.I."/>
        </authorList>
    </citation>
    <scope>NUCLEOTIDE SEQUENCE</scope>
    <source>
        <tissue evidence="2">Shoot tissue taken approximately 20 cm above the soil surface</tissue>
    </source>
</reference>
<feature type="signal peptide" evidence="1">
    <location>
        <begin position="1"/>
        <end position="21"/>
    </location>
</feature>